<comment type="similarity">
    <text evidence="1">Belongs to the myoviridae tail sheath protein family.</text>
</comment>
<evidence type="ECO:0000259" key="3">
    <source>
        <dbReference type="Pfam" id="PF17482"/>
    </source>
</evidence>
<evidence type="ECO:0000313" key="4">
    <source>
        <dbReference type="EMBL" id="NWL47183.1"/>
    </source>
</evidence>
<dbReference type="Pfam" id="PF17482">
    <property type="entry name" value="Phage_sheath_1C"/>
    <property type="match status" value="1"/>
</dbReference>
<dbReference type="InterPro" id="IPR007067">
    <property type="entry name" value="Tail_sheath"/>
</dbReference>
<protein>
    <submittedName>
        <fullName evidence="4">Phage tail protein</fullName>
    </submittedName>
</protein>
<dbReference type="Proteomes" id="UP000704738">
    <property type="component" value="Unassembled WGS sequence"/>
</dbReference>
<proteinExistence type="inferred from homology"/>
<accession>A0ABD6N1S0</accession>
<evidence type="ECO:0000259" key="2">
    <source>
        <dbReference type="Pfam" id="PF04984"/>
    </source>
</evidence>
<gene>
    <name evidence="4" type="ORF">DM819_15310</name>
</gene>
<evidence type="ECO:0000256" key="1">
    <source>
        <dbReference type="ARBA" id="ARBA00008005"/>
    </source>
</evidence>
<dbReference type="PIRSF" id="PIRSF007349">
    <property type="entry name" value="Tsp_L"/>
    <property type="match status" value="1"/>
</dbReference>
<dbReference type="InterPro" id="IPR020287">
    <property type="entry name" value="Tail_sheath_C"/>
</dbReference>
<dbReference type="EMBL" id="QJRE01000112">
    <property type="protein sequence ID" value="NWL47183.1"/>
    <property type="molecule type" value="Genomic_DNA"/>
</dbReference>
<dbReference type="Pfam" id="PF04984">
    <property type="entry name" value="Phage_sheath_1"/>
    <property type="match status" value="1"/>
</dbReference>
<feature type="domain" description="Tail sheath protein C-terminal" evidence="3">
    <location>
        <begin position="376"/>
        <end position="489"/>
    </location>
</feature>
<feature type="domain" description="Tail sheath protein subtilisin-like" evidence="2">
    <location>
        <begin position="205"/>
        <end position="367"/>
    </location>
</feature>
<dbReference type="InterPro" id="IPR035089">
    <property type="entry name" value="Phage_sheath_subtilisin"/>
</dbReference>
<dbReference type="RefSeq" id="WP_179052986.1">
    <property type="nucleotide sequence ID" value="NZ_QJRE01000112.1"/>
</dbReference>
<organism evidence="4 5">
    <name type="scientific">Pseudomonas hunanensis</name>
    <dbReference type="NCBI Taxonomy" id="1247546"/>
    <lineage>
        <taxon>Bacteria</taxon>
        <taxon>Pseudomonadati</taxon>
        <taxon>Pseudomonadota</taxon>
        <taxon>Gammaproteobacteria</taxon>
        <taxon>Pseudomonadales</taxon>
        <taxon>Pseudomonadaceae</taxon>
        <taxon>Pseudomonas</taxon>
    </lineage>
</organism>
<dbReference type="AlphaFoldDB" id="A0ABD6N1S0"/>
<comment type="caution">
    <text evidence="4">The sequence shown here is derived from an EMBL/GenBank/DDBJ whole genome shotgun (WGS) entry which is preliminary data.</text>
</comment>
<name>A0ABD6N1S0_9PSED</name>
<sequence length="494" mass="52599">MTISFNGIPSDLKVPLFHTEVDNSQANTATSSMPRLIVGQVNDDSVAPEIGKLTLVPSLSLAKSIGGVGSMLAEMYDTWRGIDPAGEVWCLPVKATGTKATGKVAFVGIATAGGQINLYVGGQRVRATISNGATATAVATALAAAVNAAGLSVSAVAAAGEVTLSCRWSGLSGNDIQLQLNRQGRANGEITPAGLTVTVTAMASGVGTPDLAAAIAVLGDEPFEFLCGPWADATSLDAWKALMNDSTGRWSWSRQLYGHAYTASRGTLGELVALGDTRNDAHVTVYGFEKSSSDPVWRQVAAYAARQAVFISADPARPTQTGEMNNITPAPAGERFMLLERQSLLNHGIATAYASSGTQRIERAVTTYQKNDLGQVDNSYLDSETLHQSAYIIRFLKNRITSKYGRHKLANDGTRFGAGQAIVTPGVIRAELIAGYYTLEQMGMVENADAFAQNLVVERSLTDPTRVNVLYPPDLVNQLRVFALQYQFRLQYQV</sequence>
<reference evidence="4 5" key="1">
    <citation type="submission" date="2018-06" db="EMBL/GenBank/DDBJ databases">
        <title>Bacteria isolated from soil of Wuhan.</title>
        <authorList>
            <person name="Xiang W."/>
            <person name="Huang C."/>
        </authorList>
    </citation>
    <scope>NUCLEOTIDE SEQUENCE [LARGE SCALE GENOMIC DNA]</scope>
    <source>
        <strain evidence="5">xwS4</strain>
    </source>
</reference>
<evidence type="ECO:0000313" key="5">
    <source>
        <dbReference type="Proteomes" id="UP000704738"/>
    </source>
</evidence>